<reference evidence="1" key="1">
    <citation type="submission" date="2020-08" db="EMBL/GenBank/DDBJ databases">
        <title>Multicomponent nature underlies the extraordinary mechanical properties of spider dragline silk.</title>
        <authorList>
            <person name="Kono N."/>
            <person name="Nakamura H."/>
            <person name="Mori M."/>
            <person name="Yoshida Y."/>
            <person name="Ohtoshi R."/>
            <person name="Malay A.D."/>
            <person name="Moran D.A.P."/>
            <person name="Tomita M."/>
            <person name="Numata K."/>
            <person name="Arakawa K."/>
        </authorList>
    </citation>
    <scope>NUCLEOTIDE SEQUENCE</scope>
</reference>
<dbReference type="OrthoDB" id="6437046at2759"/>
<proteinExistence type="predicted"/>
<protein>
    <submittedName>
        <fullName evidence="1">Uncharacterized protein</fullName>
    </submittedName>
</protein>
<dbReference type="EMBL" id="BMAW01112421">
    <property type="protein sequence ID" value="GFT52377.1"/>
    <property type="molecule type" value="Genomic_DNA"/>
</dbReference>
<sequence>MYAEIDKFYDAISDLQETSYKSKRLSKEDLPRSIWNQLTAYDRLKKNWLRSNCHFDRKLLKKSQTKCKELISAYSPRFCHEFVTVTLDEKGSPCEVAKKYKITKHRMTPLAGSNTTVFTQVKMAQEVENEYLKDESFISATDLLNNPTLLYCLPCASFPEMQSYKRSELTKHSKTSKTISSVLNRIVKDKKNLPLLSPHYYGSSFLKVTKKKVNKKGVKKKLAKSKPASSIKKERFEKKRIVNDRIAAINLELCQLFIKAIGNLIGGVKNFGYVRRYFDILRSVMDSWCEIKFSSNNEFKDSLYYRIAYIYRNSSCISNAVAEYFLIIMNQHPIVLEELLQKKELRICSIGEGSPLDVIAIIKVLENAAKFQRDLDIYVSIIAMDKKWRNTCITVLQCLKRFRKATWKIDFMHADLPTLFNDKVKNAIINANVVSMVKFFSEVNKLCNTSGFLTEIFQNVHTLVQPGAVVFVLDSPVLSVIDACGGYSGMIAEHYLLYETLHNLYTSDTAIVEHWFRFCNKKFRGDLCNTCFCFFSRVWVKPSPQYPNEYLCRAPRKNYVGKRCEVLKSLCATIGVQSDMFLENPTEKSFQVFIESLSEKKLRKKIKGRIKIIAGYVINEKRKFMQRIFESKRKSERKKSKYEKSIFKFLKNLEQKYRRTF</sequence>
<accession>A0A8X6P8V0</accession>
<gene>
    <name evidence="1" type="primary">NCL1_37390</name>
    <name evidence="1" type="ORF">NPIL_538091</name>
</gene>
<dbReference type="Proteomes" id="UP000887013">
    <property type="component" value="Unassembled WGS sequence"/>
</dbReference>
<comment type="caution">
    <text evidence="1">The sequence shown here is derived from an EMBL/GenBank/DDBJ whole genome shotgun (WGS) entry which is preliminary data.</text>
</comment>
<evidence type="ECO:0000313" key="2">
    <source>
        <dbReference type="Proteomes" id="UP000887013"/>
    </source>
</evidence>
<keyword evidence="2" id="KW-1185">Reference proteome</keyword>
<organism evidence="1 2">
    <name type="scientific">Nephila pilipes</name>
    <name type="common">Giant wood spider</name>
    <name type="synonym">Nephila maculata</name>
    <dbReference type="NCBI Taxonomy" id="299642"/>
    <lineage>
        <taxon>Eukaryota</taxon>
        <taxon>Metazoa</taxon>
        <taxon>Ecdysozoa</taxon>
        <taxon>Arthropoda</taxon>
        <taxon>Chelicerata</taxon>
        <taxon>Arachnida</taxon>
        <taxon>Araneae</taxon>
        <taxon>Araneomorphae</taxon>
        <taxon>Entelegynae</taxon>
        <taxon>Araneoidea</taxon>
        <taxon>Nephilidae</taxon>
        <taxon>Nephila</taxon>
    </lineage>
</organism>
<dbReference type="AlphaFoldDB" id="A0A8X6P8V0"/>
<name>A0A8X6P8V0_NEPPI</name>
<evidence type="ECO:0000313" key="1">
    <source>
        <dbReference type="EMBL" id="GFT52377.1"/>
    </source>
</evidence>